<dbReference type="SUPFAM" id="SSF53850">
    <property type="entry name" value="Periplasmic binding protein-like II"/>
    <property type="match status" value="1"/>
</dbReference>
<keyword evidence="3" id="KW-0732">Signal</keyword>
<dbReference type="STRING" id="225324.SAMN02745126_00643"/>
<dbReference type="PANTHER" id="PTHR30024">
    <property type="entry name" value="ALIPHATIC SULFONATES-BINDING PROTEIN-RELATED"/>
    <property type="match status" value="1"/>
</dbReference>
<proteinExistence type="inferred from homology"/>
<evidence type="ECO:0000313" key="5">
    <source>
        <dbReference type="EMBL" id="SJZ36163.1"/>
    </source>
</evidence>
<evidence type="ECO:0000259" key="4">
    <source>
        <dbReference type="SMART" id="SM00062"/>
    </source>
</evidence>
<sequence length="361" mass="38678">MCERIGCTHFPKLQGLDLSGAAIRSRRAFLKGAAAATTITMAAGPGMLLGGPAHAASGQIKSTHGSGFCNLNIFLAHARQYAKKDGVELDFINTPTSAEMVTFLGMGQVDVGLMPYTSFMALYDAGAPVKIVAGGGIQGCAIVAQPGLDTPEKLKGKTLGTFQLDTLEVMPYDYLKKNGISFKDVKVRYMGNTPEAVEAFKAGALDWICTIEPYASALVNDVKGAKMLTDGTDLYGPGYTDCVLAARASITKDNPAGLKAIIKAMMQAQYDAETDPDGALKELVGKYYKTSMENAKIAKGKQPAVVDARSQTKFILERTDSVMEMGYIKKKPGPDAIDWTLLEEVIKENPELYGKLKYKSA</sequence>
<accession>A0A1T4K197</accession>
<dbReference type="Pfam" id="PF09084">
    <property type="entry name" value="NMT1"/>
    <property type="match status" value="1"/>
</dbReference>
<dbReference type="Proteomes" id="UP000190092">
    <property type="component" value="Unassembled WGS sequence"/>
</dbReference>
<organism evidence="5 6">
    <name type="scientific">Enhydrobacter aerosaccus</name>
    <dbReference type="NCBI Taxonomy" id="225324"/>
    <lineage>
        <taxon>Bacteria</taxon>
        <taxon>Pseudomonadati</taxon>
        <taxon>Pseudomonadota</taxon>
        <taxon>Alphaproteobacteria</taxon>
        <taxon>Hyphomicrobiales</taxon>
        <taxon>Enhydrobacter</taxon>
    </lineage>
</organism>
<comment type="similarity">
    <text evidence="2">Belongs to the bacterial solute-binding protein SsuA/TauA family.</text>
</comment>
<dbReference type="GO" id="GO:0042597">
    <property type="term" value="C:periplasmic space"/>
    <property type="evidence" value="ECO:0007669"/>
    <property type="project" value="UniProtKB-SubCell"/>
</dbReference>
<dbReference type="InterPro" id="IPR001638">
    <property type="entry name" value="Solute-binding_3/MltF_N"/>
</dbReference>
<dbReference type="InterPro" id="IPR006311">
    <property type="entry name" value="TAT_signal"/>
</dbReference>
<comment type="subcellular location">
    <subcellularLocation>
        <location evidence="1">Periplasm</location>
    </subcellularLocation>
</comment>
<protein>
    <submittedName>
        <fullName evidence="5">NitT/TauT family transport system substrate-binding protein</fullName>
    </submittedName>
</protein>
<dbReference type="OrthoDB" id="506341at2"/>
<gene>
    <name evidence="5" type="ORF">SAMN02745126_00643</name>
</gene>
<dbReference type="PROSITE" id="PS51318">
    <property type="entry name" value="TAT"/>
    <property type="match status" value="1"/>
</dbReference>
<evidence type="ECO:0000256" key="2">
    <source>
        <dbReference type="ARBA" id="ARBA00010742"/>
    </source>
</evidence>
<keyword evidence="6" id="KW-1185">Reference proteome</keyword>
<dbReference type="EMBL" id="FUWJ01000001">
    <property type="protein sequence ID" value="SJZ36163.1"/>
    <property type="molecule type" value="Genomic_DNA"/>
</dbReference>
<dbReference type="NCBIfam" id="TIGR01409">
    <property type="entry name" value="TAT_signal_seq"/>
    <property type="match status" value="1"/>
</dbReference>
<dbReference type="Gene3D" id="3.40.190.10">
    <property type="entry name" value="Periplasmic binding protein-like II"/>
    <property type="match status" value="2"/>
</dbReference>
<dbReference type="AlphaFoldDB" id="A0A1T4K197"/>
<dbReference type="PANTHER" id="PTHR30024:SF47">
    <property type="entry name" value="TAURINE-BINDING PERIPLASMIC PROTEIN"/>
    <property type="match status" value="1"/>
</dbReference>
<evidence type="ECO:0000313" key="6">
    <source>
        <dbReference type="Proteomes" id="UP000190092"/>
    </source>
</evidence>
<dbReference type="SMART" id="SM00062">
    <property type="entry name" value="PBPb"/>
    <property type="match status" value="1"/>
</dbReference>
<dbReference type="InterPro" id="IPR015168">
    <property type="entry name" value="SsuA/THI5"/>
</dbReference>
<reference evidence="6" key="1">
    <citation type="submission" date="2017-02" db="EMBL/GenBank/DDBJ databases">
        <authorList>
            <person name="Varghese N."/>
            <person name="Submissions S."/>
        </authorList>
    </citation>
    <scope>NUCLEOTIDE SEQUENCE [LARGE SCALE GENOMIC DNA]</scope>
    <source>
        <strain evidence="6">ATCC 27094</strain>
    </source>
</reference>
<evidence type="ECO:0000256" key="1">
    <source>
        <dbReference type="ARBA" id="ARBA00004418"/>
    </source>
</evidence>
<dbReference type="InterPro" id="IPR019546">
    <property type="entry name" value="TAT_signal_bac_arc"/>
</dbReference>
<evidence type="ECO:0000256" key="3">
    <source>
        <dbReference type="ARBA" id="ARBA00022729"/>
    </source>
</evidence>
<dbReference type="RefSeq" id="WP_085932356.1">
    <property type="nucleotide sequence ID" value="NZ_FUWJ01000001.1"/>
</dbReference>
<name>A0A1T4K197_9HYPH</name>
<feature type="domain" description="Solute-binding protein family 3/N-terminal" evidence="4">
    <location>
        <begin position="70"/>
        <end position="291"/>
    </location>
</feature>